<dbReference type="Proteomes" id="UP001634393">
    <property type="component" value="Unassembled WGS sequence"/>
</dbReference>
<keyword evidence="1" id="KW-1133">Transmembrane helix</keyword>
<accession>A0ABD3SMB7</accession>
<proteinExistence type="predicted"/>
<organism evidence="2 3">
    <name type="scientific">Penstemon smallii</name>
    <dbReference type="NCBI Taxonomy" id="265156"/>
    <lineage>
        <taxon>Eukaryota</taxon>
        <taxon>Viridiplantae</taxon>
        <taxon>Streptophyta</taxon>
        <taxon>Embryophyta</taxon>
        <taxon>Tracheophyta</taxon>
        <taxon>Spermatophyta</taxon>
        <taxon>Magnoliopsida</taxon>
        <taxon>eudicotyledons</taxon>
        <taxon>Gunneridae</taxon>
        <taxon>Pentapetalae</taxon>
        <taxon>asterids</taxon>
        <taxon>lamiids</taxon>
        <taxon>Lamiales</taxon>
        <taxon>Plantaginaceae</taxon>
        <taxon>Cheloneae</taxon>
        <taxon>Penstemon</taxon>
    </lineage>
</organism>
<feature type="transmembrane region" description="Helical" evidence="1">
    <location>
        <begin position="28"/>
        <end position="47"/>
    </location>
</feature>
<keyword evidence="1" id="KW-0812">Transmembrane</keyword>
<gene>
    <name evidence="2" type="ORF">ACJIZ3_021497</name>
</gene>
<evidence type="ECO:0000313" key="2">
    <source>
        <dbReference type="EMBL" id="KAL3825468.1"/>
    </source>
</evidence>
<name>A0ABD3SMB7_9LAMI</name>
<sequence>MYTELDLNDSPVVSASINFIDITDDDEVVAVGFSLYCSMMSICRLGIVSN</sequence>
<reference evidence="2 3" key="1">
    <citation type="submission" date="2024-12" db="EMBL/GenBank/DDBJ databases">
        <title>The unique morphological basis and parallel evolutionary history of personate flowers in Penstemon.</title>
        <authorList>
            <person name="Depatie T.H."/>
            <person name="Wessinger C.A."/>
        </authorList>
    </citation>
    <scope>NUCLEOTIDE SEQUENCE [LARGE SCALE GENOMIC DNA]</scope>
    <source>
        <strain evidence="2">WTNN_2</strain>
        <tissue evidence="2">Leaf</tissue>
    </source>
</reference>
<evidence type="ECO:0000313" key="3">
    <source>
        <dbReference type="Proteomes" id="UP001634393"/>
    </source>
</evidence>
<comment type="caution">
    <text evidence="2">The sequence shown here is derived from an EMBL/GenBank/DDBJ whole genome shotgun (WGS) entry which is preliminary data.</text>
</comment>
<keyword evidence="1" id="KW-0472">Membrane</keyword>
<evidence type="ECO:0000256" key="1">
    <source>
        <dbReference type="SAM" id="Phobius"/>
    </source>
</evidence>
<protein>
    <submittedName>
        <fullName evidence="2">Uncharacterized protein</fullName>
    </submittedName>
</protein>
<keyword evidence="3" id="KW-1185">Reference proteome</keyword>
<dbReference type="AlphaFoldDB" id="A0ABD3SMB7"/>
<dbReference type="EMBL" id="JBJXBP010000006">
    <property type="protein sequence ID" value="KAL3825468.1"/>
    <property type="molecule type" value="Genomic_DNA"/>
</dbReference>